<dbReference type="GeneID" id="36517393"/>
<evidence type="ECO:0000313" key="1">
    <source>
        <dbReference type="EMBL" id="PRT56025.1"/>
    </source>
</evidence>
<dbReference type="PANTHER" id="PTHR39214">
    <property type="entry name" value="MICROBODY (PEROXISOME) BIOGENESIS PROTEIN PEROXIN 8 (EUROFUNG)"/>
    <property type="match status" value="1"/>
</dbReference>
<evidence type="ECO:0000313" key="2">
    <source>
        <dbReference type="Proteomes" id="UP000238350"/>
    </source>
</evidence>
<dbReference type="STRING" id="45607.A0A2T0FM24"/>
<sequence length="563" mass="62195">MDLTASLSGLVQLLQKADFQQDTVVKHLVYVLPLVKNPQNISLVLAAASKARLIRSLSEATFLINGISAAARRKQEISNPTIPYEEFVEHIANLCTFLDPIFSLCVLTGILLGGAPDHLKHRIEGIIVDFSQTFTFKNESDYLAIVPLAKAQFVLSEDAKASLPSSLLLRPALRVIYNPAAIVDSTLASDSFNDFGAYSHLIGNCLKTADLAAISHYLDVVDSFCRTAAAVYFPDAVQRYKMLIFGVSLQIQGICVQILHNRHLPAPKLARRILTVIQSVAFVLEELGGKFDALEFFTNLCFDVLLETGGPEPSYLLQDLGRNWWDLDVMDVRGRGRLLYMLEIAEKLLPVLKPDVINGIMLGAAEYYLTPVGDGIYTRPVLEAAHSFMLAYLANSIGPLAKVLSADSAAIAIDQYLDKLLLLYPGVFTWAQFKTALNAILTAMAPPNPCEAELRQSVLNRLFLKAKSVMPGTLMPEGDDNGPPTLRAAWVAALITAMPPLCQADEFQVWMDRVDSMIPGSYNDIVHRERRWIIGQIQDSVVDLDLHLADVGIRYWFNRGSHL</sequence>
<dbReference type="AlphaFoldDB" id="A0A2T0FM24"/>
<dbReference type="RefSeq" id="XP_024665970.1">
    <property type="nucleotide sequence ID" value="XM_024810202.1"/>
</dbReference>
<accession>A0A2T0FM24</accession>
<dbReference type="OrthoDB" id="2357318at2759"/>
<comment type="caution">
    <text evidence="1">The sequence shown here is derived from an EMBL/GenBank/DDBJ whole genome shotgun (WGS) entry which is preliminary data.</text>
</comment>
<dbReference type="EMBL" id="NDIQ01000022">
    <property type="protein sequence ID" value="PRT56025.1"/>
    <property type="molecule type" value="Genomic_DNA"/>
</dbReference>
<protein>
    <submittedName>
        <fullName evidence="1">Peroxisomal membrane protein PEX17</fullName>
    </submittedName>
</protein>
<reference evidence="1 2" key="1">
    <citation type="submission" date="2017-04" db="EMBL/GenBank/DDBJ databases">
        <title>Genome sequencing of [Candida] sorbophila.</title>
        <authorList>
            <person name="Ahn J.O."/>
        </authorList>
    </citation>
    <scope>NUCLEOTIDE SEQUENCE [LARGE SCALE GENOMIC DNA]</scope>
    <source>
        <strain evidence="1 2">DS02</strain>
    </source>
</reference>
<dbReference type="Proteomes" id="UP000238350">
    <property type="component" value="Unassembled WGS sequence"/>
</dbReference>
<keyword evidence="2" id="KW-1185">Reference proteome</keyword>
<name>A0A2T0FM24_9ASCO</name>
<organism evidence="1 2">
    <name type="scientific">Wickerhamiella sorbophila</name>
    <dbReference type="NCBI Taxonomy" id="45607"/>
    <lineage>
        <taxon>Eukaryota</taxon>
        <taxon>Fungi</taxon>
        <taxon>Dikarya</taxon>
        <taxon>Ascomycota</taxon>
        <taxon>Saccharomycotina</taxon>
        <taxon>Dipodascomycetes</taxon>
        <taxon>Dipodascales</taxon>
        <taxon>Trichomonascaceae</taxon>
        <taxon>Wickerhamiella</taxon>
    </lineage>
</organism>
<dbReference type="PANTHER" id="PTHR39214:SF1">
    <property type="entry name" value="MICROBODY (PEROXISOME) BIOGENESIS PROTEIN PEROXIN 8 (EUROFUNG)"/>
    <property type="match status" value="1"/>
</dbReference>
<gene>
    <name evidence="1" type="ORF">B9G98_03645</name>
</gene>
<dbReference type="InterPro" id="IPR055334">
    <property type="entry name" value="PEX8-like"/>
</dbReference>
<proteinExistence type="predicted"/>